<name>M7CEX6_CHEMY</name>
<keyword evidence="2" id="KW-0472">Membrane</keyword>
<keyword evidence="4" id="KW-1185">Reference proteome</keyword>
<feature type="transmembrane region" description="Helical" evidence="2">
    <location>
        <begin position="63"/>
        <end position="90"/>
    </location>
</feature>
<dbReference type="Proteomes" id="UP000031443">
    <property type="component" value="Unassembled WGS sequence"/>
</dbReference>
<keyword evidence="2" id="KW-1133">Transmembrane helix</keyword>
<evidence type="ECO:0000313" key="3">
    <source>
        <dbReference type="EMBL" id="EMP39392.1"/>
    </source>
</evidence>
<reference evidence="4" key="1">
    <citation type="journal article" date="2013" name="Nat. Genet.">
        <title>The draft genomes of soft-shell turtle and green sea turtle yield insights into the development and evolution of the turtle-specific body plan.</title>
        <authorList>
            <person name="Wang Z."/>
            <person name="Pascual-Anaya J."/>
            <person name="Zadissa A."/>
            <person name="Li W."/>
            <person name="Niimura Y."/>
            <person name="Huang Z."/>
            <person name="Li C."/>
            <person name="White S."/>
            <person name="Xiong Z."/>
            <person name="Fang D."/>
            <person name="Wang B."/>
            <person name="Ming Y."/>
            <person name="Chen Y."/>
            <person name="Zheng Y."/>
            <person name="Kuraku S."/>
            <person name="Pignatelli M."/>
            <person name="Herrero J."/>
            <person name="Beal K."/>
            <person name="Nozawa M."/>
            <person name="Li Q."/>
            <person name="Wang J."/>
            <person name="Zhang H."/>
            <person name="Yu L."/>
            <person name="Shigenobu S."/>
            <person name="Wang J."/>
            <person name="Liu J."/>
            <person name="Flicek P."/>
            <person name="Searle S."/>
            <person name="Wang J."/>
            <person name="Kuratani S."/>
            <person name="Yin Y."/>
            <person name="Aken B."/>
            <person name="Zhang G."/>
            <person name="Irie N."/>
        </authorList>
    </citation>
    <scope>NUCLEOTIDE SEQUENCE [LARGE SCALE GENOMIC DNA]</scope>
</reference>
<evidence type="ECO:0000256" key="1">
    <source>
        <dbReference type="SAM" id="MobiDB-lite"/>
    </source>
</evidence>
<evidence type="ECO:0000313" key="4">
    <source>
        <dbReference type="Proteomes" id="UP000031443"/>
    </source>
</evidence>
<accession>M7CEX6</accession>
<evidence type="ECO:0000256" key="2">
    <source>
        <dbReference type="SAM" id="Phobius"/>
    </source>
</evidence>
<organism evidence="3 4">
    <name type="scientific">Chelonia mydas</name>
    <name type="common">Green sea-turtle</name>
    <name type="synonym">Chelonia agassizi</name>
    <dbReference type="NCBI Taxonomy" id="8469"/>
    <lineage>
        <taxon>Eukaryota</taxon>
        <taxon>Metazoa</taxon>
        <taxon>Chordata</taxon>
        <taxon>Craniata</taxon>
        <taxon>Vertebrata</taxon>
        <taxon>Euteleostomi</taxon>
        <taxon>Archelosauria</taxon>
        <taxon>Testudinata</taxon>
        <taxon>Testudines</taxon>
        <taxon>Cryptodira</taxon>
        <taxon>Durocryptodira</taxon>
        <taxon>Americhelydia</taxon>
        <taxon>Chelonioidea</taxon>
        <taxon>Cheloniidae</taxon>
        <taxon>Chelonia</taxon>
    </lineage>
</organism>
<feature type="region of interest" description="Disordered" evidence="1">
    <location>
        <begin position="308"/>
        <end position="328"/>
    </location>
</feature>
<keyword evidence="2" id="KW-0812">Transmembrane</keyword>
<dbReference type="EMBL" id="KB516806">
    <property type="protein sequence ID" value="EMP39392.1"/>
    <property type="molecule type" value="Genomic_DNA"/>
</dbReference>
<sequence>MALEKGRNGGRGKGVWFSANRKLTTLIHRALAGGDGGVSAKDDMQQFVKAAGLRLCTRSIVGLPCLLVCLLQLLGFYTSLLLVPVVALLLHVPSNLFVDVNVSMAGSELSLHGLFSPQAQEIQYLEGTRLQRVATMVSWAVAHNNGELLGPQSRSTEVYGSHKEPQNSQDCGKSIYNGISWDSKIPRALNLPNPGFDQSRLPVSAVRCFRPMGAAGSGGQCVPQPMPLPAPPQCSPHCVPALSQQGPSPIPFLDGTGCALRWLVSVGGCQAVASYVSPLLDIHQPFTCSPFLFPLPASPLHPRQLLQIPPSGAHPTPRAVQRTSPCSE</sequence>
<protein>
    <submittedName>
        <fullName evidence="3">Uncharacterized protein</fullName>
    </submittedName>
</protein>
<gene>
    <name evidence="3" type="ORF">UY3_03394</name>
</gene>
<proteinExistence type="predicted"/>
<dbReference type="AlphaFoldDB" id="M7CEX6"/>